<evidence type="ECO:0000256" key="1">
    <source>
        <dbReference type="SAM" id="MobiDB-lite"/>
    </source>
</evidence>
<accession>A0AAD2E5V0</accession>
<gene>
    <name evidence="2" type="ORF">FPE_LOCUS25789</name>
</gene>
<feature type="region of interest" description="Disordered" evidence="1">
    <location>
        <begin position="1"/>
        <end position="21"/>
    </location>
</feature>
<protein>
    <submittedName>
        <fullName evidence="2">Uncharacterized protein</fullName>
    </submittedName>
</protein>
<dbReference type="EMBL" id="OU503051">
    <property type="protein sequence ID" value="CAI9778359.1"/>
    <property type="molecule type" value="Genomic_DNA"/>
</dbReference>
<evidence type="ECO:0000313" key="2">
    <source>
        <dbReference type="EMBL" id="CAI9778359.1"/>
    </source>
</evidence>
<dbReference type="Proteomes" id="UP000834106">
    <property type="component" value="Chromosome 16"/>
</dbReference>
<proteinExistence type="predicted"/>
<organism evidence="2 3">
    <name type="scientific">Fraxinus pennsylvanica</name>
    <dbReference type="NCBI Taxonomy" id="56036"/>
    <lineage>
        <taxon>Eukaryota</taxon>
        <taxon>Viridiplantae</taxon>
        <taxon>Streptophyta</taxon>
        <taxon>Embryophyta</taxon>
        <taxon>Tracheophyta</taxon>
        <taxon>Spermatophyta</taxon>
        <taxon>Magnoliopsida</taxon>
        <taxon>eudicotyledons</taxon>
        <taxon>Gunneridae</taxon>
        <taxon>Pentapetalae</taxon>
        <taxon>asterids</taxon>
        <taxon>lamiids</taxon>
        <taxon>Lamiales</taxon>
        <taxon>Oleaceae</taxon>
        <taxon>Oleeae</taxon>
        <taxon>Fraxinus</taxon>
    </lineage>
</organism>
<keyword evidence="3" id="KW-1185">Reference proteome</keyword>
<dbReference type="AlphaFoldDB" id="A0AAD2E5V0"/>
<sequence length="150" mass="16352">MMKKVPKQKISGMDSGSSIISAQGKEEVLHVPADDPLLFCHSGVEQLTEDKSKVDHPWIHDTAFGPGPHKLPVRRHIKQENGANFSLPTDSLTSPLEANVFNSTEKLPVRRHIARVNHVNSSSATNSFQVQASASFEANAVSSVEDSFPL</sequence>
<evidence type="ECO:0000313" key="3">
    <source>
        <dbReference type="Proteomes" id="UP000834106"/>
    </source>
</evidence>
<reference evidence="2" key="1">
    <citation type="submission" date="2023-05" db="EMBL/GenBank/DDBJ databases">
        <authorList>
            <person name="Huff M."/>
        </authorList>
    </citation>
    <scope>NUCLEOTIDE SEQUENCE</scope>
</reference>
<name>A0AAD2E5V0_9LAMI</name>
<feature type="compositionally biased region" description="Low complexity" evidence="1">
    <location>
        <begin position="10"/>
        <end position="21"/>
    </location>
</feature>